<sequence>MGELDIEAFLTEISPDAPCGEDLQYDNAFIALENKAKGTPEQQIGDRIEPAQPPNWKEVRQDALELLERTRDLQVILYLIQALIHTDGPNGLRDGLALLEGVVTKFWPHVYPLLDPDDDNDPTQRVNILMGLCDFETILRPVALVPLVESRALGRFSLRDVQIASGKLPPPSSDESTAPDLATIKAAFMDADPDTLESTRQAIASSLGSLSAIETFVTDQVGVGAAPNFAPLRTLLKEVQQALTEYAGVSGDDAAQPEVENESESTSATVAKPSAGRPGEIASRQDVAKMLDLICDYYARCEPSSPVPLLLKRAKRLVFMDFIEIIKDLAPDGLSQVELIRGQESSSEDSSY</sequence>
<dbReference type="InterPro" id="IPR017740">
    <property type="entry name" value="TssA-like"/>
</dbReference>
<dbReference type="PANTHER" id="PTHR37951">
    <property type="entry name" value="CYTOPLASMIC PROTEIN-RELATED"/>
    <property type="match status" value="1"/>
</dbReference>
<gene>
    <name evidence="3" type="primary">tssA</name>
    <name evidence="3" type="ORF">MSZNOR_1532</name>
</gene>
<protein>
    <submittedName>
        <fullName evidence="3">Type VI secretion system component TssA1</fullName>
    </submittedName>
</protein>
<dbReference type="Proteomes" id="UP001162030">
    <property type="component" value="Chromosome"/>
</dbReference>
<dbReference type="PANTHER" id="PTHR37951:SF1">
    <property type="entry name" value="TYPE VI SECRETION SYSTEM COMPONENT TSSA1"/>
    <property type="match status" value="1"/>
</dbReference>
<dbReference type="InterPro" id="IPR010657">
    <property type="entry name" value="ImpA_N"/>
</dbReference>
<reference evidence="3 4" key="1">
    <citation type="submission" date="2023-03" db="EMBL/GenBank/DDBJ databases">
        <authorList>
            <person name="Pearce D."/>
        </authorList>
    </citation>
    <scope>NUCLEOTIDE SEQUENCE [LARGE SCALE GENOMIC DNA]</scope>
    <source>
        <strain evidence="3">Msz</strain>
    </source>
</reference>
<accession>A0ABN8X5B4</accession>
<dbReference type="Pfam" id="PF06812">
    <property type="entry name" value="ImpA_N"/>
    <property type="match status" value="1"/>
</dbReference>
<organism evidence="3 4">
    <name type="scientific">Methylocaldum szegediense</name>
    <dbReference type="NCBI Taxonomy" id="73780"/>
    <lineage>
        <taxon>Bacteria</taxon>
        <taxon>Pseudomonadati</taxon>
        <taxon>Pseudomonadota</taxon>
        <taxon>Gammaproteobacteria</taxon>
        <taxon>Methylococcales</taxon>
        <taxon>Methylococcaceae</taxon>
        <taxon>Methylocaldum</taxon>
    </lineage>
</organism>
<dbReference type="NCBIfam" id="TIGR03363">
    <property type="entry name" value="VI_chp_8"/>
    <property type="match status" value="1"/>
</dbReference>
<evidence type="ECO:0000313" key="3">
    <source>
        <dbReference type="EMBL" id="CAI8797928.1"/>
    </source>
</evidence>
<proteinExistence type="predicted"/>
<dbReference type="RefSeq" id="WP_036269021.1">
    <property type="nucleotide sequence ID" value="NZ_OX458333.1"/>
</dbReference>
<evidence type="ECO:0000256" key="1">
    <source>
        <dbReference type="SAM" id="MobiDB-lite"/>
    </source>
</evidence>
<dbReference type="EMBL" id="OX458333">
    <property type="protein sequence ID" value="CAI8797928.1"/>
    <property type="molecule type" value="Genomic_DNA"/>
</dbReference>
<name>A0ABN8X5B4_9GAMM</name>
<feature type="domain" description="ImpA N-terminal" evidence="2">
    <location>
        <begin position="10"/>
        <end position="133"/>
    </location>
</feature>
<evidence type="ECO:0000259" key="2">
    <source>
        <dbReference type="Pfam" id="PF06812"/>
    </source>
</evidence>
<keyword evidence="4" id="KW-1185">Reference proteome</keyword>
<evidence type="ECO:0000313" key="4">
    <source>
        <dbReference type="Proteomes" id="UP001162030"/>
    </source>
</evidence>
<feature type="region of interest" description="Disordered" evidence="1">
    <location>
        <begin position="250"/>
        <end position="280"/>
    </location>
</feature>